<evidence type="ECO:0000313" key="2">
    <source>
        <dbReference type="Proteomes" id="UP000182584"/>
    </source>
</evidence>
<dbReference type="Proteomes" id="UP000182584">
    <property type="component" value="Unassembled WGS sequence"/>
</dbReference>
<reference evidence="1 2" key="1">
    <citation type="submission" date="2016-10" db="EMBL/GenBank/DDBJ databases">
        <authorList>
            <person name="de Groot N.N."/>
        </authorList>
    </citation>
    <scope>NUCLEOTIDE SEQUENCE [LARGE SCALE GENOMIC DNA]</scope>
    <source>
        <strain evidence="1 2">AR40</strain>
    </source>
</reference>
<sequence>KLKGAGCNQNIFDDAAIEAILNAADGTPRLINKYCNASLLIGDSNKANLITTDIVMQAVNDCELG</sequence>
<protein>
    <submittedName>
        <fullName evidence="1">Uncharacterized protein</fullName>
    </submittedName>
</protein>
<feature type="non-terminal residue" evidence="1">
    <location>
        <position position="1"/>
    </location>
</feature>
<evidence type="ECO:0000313" key="1">
    <source>
        <dbReference type="EMBL" id="SES41747.1"/>
    </source>
</evidence>
<gene>
    <name evidence="1" type="ORF">SAMN04487884_1461</name>
</gene>
<accession>A0A1H9X795</accession>
<name>A0A1H9X795_BUTFI</name>
<organism evidence="1 2">
    <name type="scientific">Butyrivibrio fibrisolvens</name>
    <dbReference type="NCBI Taxonomy" id="831"/>
    <lineage>
        <taxon>Bacteria</taxon>
        <taxon>Bacillati</taxon>
        <taxon>Bacillota</taxon>
        <taxon>Clostridia</taxon>
        <taxon>Lachnospirales</taxon>
        <taxon>Lachnospiraceae</taxon>
        <taxon>Butyrivibrio</taxon>
    </lineage>
</organism>
<dbReference type="AlphaFoldDB" id="A0A1H9X795"/>
<proteinExistence type="predicted"/>
<dbReference type="EMBL" id="FOGJ01000046">
    <property type="protein sequence ID" value="SES41747.1"/>
    <property type="molecule type" value="Genomic_DNA"/>
</dbReference>